<evidence type="ECO:0000256" key="2">
    <source>
        <dbReference type="ARBA" id="ARBA00022741"/>
    </source>
</evidence>
<dbReference type="VEuPathDB" id="GiardiaDB:GL50803_009272"/>
<dbReference type="PROSITE" id="PS51221">
    <property type="entry name" value="TTL"/>
    <property type="match status" value="1"/>
</dbReference>
<keyword evidence="3" id="KW-0067">ATP-binding</keyword>
<gene>
    <name evidence="7" type="ORF">GSB_152076</name>
</gene>
<evidence type="ECO:0000256" key="6">
    <source>
        <dbReference type="SAM" id="MobiDB-lite"/>
    </source>
</evidence>
<dbReference type="GO" id="GO:0000226">
    <property type="term" value="P:microtubule cytoskeleton organization"/>
    <property type="evidence" value="ECO:0007669"/>
    <property type="project" value="TreeGrafter"/>
</dbReference>
<feature type="compositionally biased region" description="Polar residues" evidence="6">
    <location>
        <begin position="49"/>
        <end position="89"/>
    </location>
</feature>
<evidence type="ECO:0000256" key="1">
    <source>
        <dbReference type="ARBA" id="ARBA00022598"/>
    </source>
</evidence>
<proteinExistence type="predicted"/>
<dbReference type="GO" id="GO:0005524">
    <property type="term" value="F:ATP binding"/>
    <property type="evidence" value="ECO:0007669"/>
    <property type="project" value="UniProtKB-KW"/>
</dbReference>
<dbReference type="Pfam" id="PF03133">
    <property type="entry name" value="TTL"/>
    <property type="match status" value="1"/>
</dbReference>
<evidence type="ECO:0000256" key="3">
    <source>
        <dbReference type="ARBA" id="ARBA00022840"/>
    </source>
</evidence>
<feature type="compositionally biased region" description="Polar residues" evidence="6">
    <location>
        <begin position="101"/>
        <end position="118"/>
    </location>
</feature>
<accession>V6U1C0</accession>
<dbReference type="InterPro" id="IPR004344">
    <property type="entry name" value="TTL/TTLL_fam"/>
</dbReference>
<evidence type="ECO:0000256" key="5">
    <source>
        <dbReference type="ARBA" id="ARBA00049274"/>
    </source>
</evidence>
<dbReference type="PANTHER" id="PTHR12241:SF145">
    <property type="entry name" value="TUBULIN POLYGLUTAMYLASE TTLL5"/>
    <property type="match status" value="1"/>
</dbReference>
<protein>
    <recommendedName>
        <fullName evidence="4">Tubulin--tyrosine ligase-like protein 5</fullName>
    </recommendedName>
</protein>
<evidence type="ECO:0000313" key="7">
    <source>
        <dbReference type="EMBL" id="ESU44781.1"/>
    </source>
</evidence>
<dbReference type="OrthoDB" id="202825at2759"/>
<feature type="region of interest" description="Disordered" evidence="6">
    <location>
        <begin position="46"/>
        <end position="120"/>
    </location>
</feature>
<dbReference type="Gene3D" id="3.30.470.20">
    <property type="entry name" value="ATP-grasp fold, B domain"/>
    <property type="match status" value="1"/>
</dbReference>
<dbReference type="VEuPathDB" id="GiardiaDB:GL50581_239"/>
<dbReference type="GO" id="GO:0036064">
    <property type="term" value="C:ciliary basal body"/>
    <property type="evidence" value="ECO:0007669"/>
    <property type="project" value="TreeGrafter"/>
</dbReference>
<name>V6U1C0_GIAIN</name>
<dbReference type="VEuPathDB" id="GiardiaDB:QR46_2244"/>
<sequence length="770" mass="86323">MAPWIITIKMHSARPNSRHSGRFIRPLSANLGSAVSYDMMIIGHGAGGQQKSHFSRTTPDLKTRSSSIKQQKIATARPSTSQRSPQTAPKTPAQRPVLRPRSTNSTMRTPLTRSSVMQSVVDPRPLQSTTREPRMVKQDLNRTPLVRPNTATAISAIMASRALRTQGKVGPVQQIEKKQNIITPSPTDTPTCSPLHAYRTTELCSSASSASQTSTTEPRAVTETPSYKGIDALLLQLEKKLTTSPEIVNSRTPDPPLVHTVCGGVSSESAKVEFKFTDIGHLGEDSKPTIETTKDNEIDLKQIEIQRVSTPQTRCRTPRSTTRRSISSRLQLARHPSSSKLSSDETLINTEEVENGYQLLLLECPDDIVSTFIMGLDWFHREKSLATFIEKRGLELLPPVFTLIHKSHFYTYSAILKYSFRVFWSWRTRLDDDFYNALFPDQLINHFPNITNITRKDMLWKSYQLLRTYTTAVSKALPETFLLPADYSKLKSYAAGKGEVLSQSNRSSLIFIVKPLALSRGRQIQLFRDPMEIEYSVPSLAQLYITNTMLINRRKVDFRLYVGLFFNAQERSYSAFLFKEGLARLCSREYNTDNIQCLRAHLTNTSINGEHETAFLKARMPYTDALSALSVTYNVDKGVMESLIRRVIIIGIMAGTTGAYNIGRLHQTESCFELLGADILLSYDSKTGAPHAHLLEFNASPSLAINCPLDKELKPQIVSTMLALAIANVNGFLTEFAETIRERIDPLIPSKQYEALQMSIKRNSLSVPMP</sequence>
<dbReference type="AlphaFoldDB" id="V6U1C0"/>
<keyword evidence="2" id="KW-0547">Nucleotide-binding</keyword>
<evidence type="ECO:0000256" key="4">
    <source>
        <dbReference type="ARBA" id="ARBA00041448"/>
    </source>
</evidence>
<reference evidence="8" key="1">
    <citation type="submission" date="2012-02" db="EMBL/GenBank/DDBJ databases">
        <title>Genome sequencing of Giardia lamblia Genotypes A2 and B isolates (DH and GS) and comparative analysis with the genomes of Genotypes A1 and E (WB and Pig).</title>
        <authorList>
            <person name="Adam R."/>
            <person name="Dahlstrom E."/>
            <person name="Martens C."/>
            <person name="Bruno D."/>
            <person name="Barbian K."/>
            <person name="Porcella S.F."/>
            <person name="Nash T."/>
        </authorList>
    </citation>
    <scope>NUCLEOTIDE SEQUENCE</scope>
    <source>
        <strain evidence="8">GS</strain>
    </source>
</reference>
<dbReference type="PANTHER" id="PTHR12241">
    <property type="entry name" value="TUBULIN POLYGLUTAMYLASE"/>
    <property type="match status" value="1"/>
</dbReference>
<comment type="caution">
    <text evidence="7">The sequence shown here is derived from an EMBL/GenBank/DDBJ whole genome shotgun (WGS) entry which is preliminary data.</text>
</comment>
<comment type="catalytic activity">
    <reaction evidence="5">
        <text>L-glutamyl-[protein] + L-glutamate + ATP = gamma-L-glutamyl-L-glutamyl-[protein] + ADP + phosphate + H(+)</text>
        <dbReference type="Rhea" id="RHEA:60144"/>
        <dbReference type="Rhea" id="RHEA-COMP:10208"/>
        <dbReference type="Rhea" id="RHEA-COMP:15517"/>
        <dbReference type="ChEBI" id="CHEBI:15378"/>
        <dbReference type="ChEBI" id="CHEBI:29973"/>
        <dbReference type="ChEBI" id="CHEBI:29985"/>
        <dbReference type="ChEBI" id="CHEBI:30616"/>
        <dbReference type="ChEBI" id="CHEBI:43474"/>
        <dbReference type="ChEBI" id="CHEBI:143622"/>
        <dbReference type="ChEBI" id="CHEBI:456216"/>
    </reaction>
    <physiologicalReaction direction="left-to-right" evidence="5">
        <dbReference type="Rhea" id="RHEA:60145"/>
    </physiologicalReaction>
</comment>
<reference evidence="7 8" key="2">
    <citation type="journal article" date="2013" name="Genome Biol. Evol.">
        <title>Genome sequencing of Giardia lamblia genotypes A2 and B isolates (DH and GS) and comparative analysis with the genomes of genotypes A1 and E (WB and Pig).</title>
        <authorList>
            <person name="Adam R.D."/>
            <person name="Dahlstrom E.W."/>
            <person name="Martens C.A."/>
            <person name="Bruno D.P."/>
            <person name="Barbian K.D."/>
            <person name="Ricklefs S.M."/>
            <person name="Hernandez M.M."/>
            <person name="Narla N.P."/>
            <person name="Patel R.B."/>
            <person name="Porcella S.F."/>
            <person name="Nash T.E."/>
        </authorList>
    </citation>
    <scope>NUCLEOTIDE SEQUENCE [LARGE SCALE GENOMIC DNA]</scope>
    <source>
        <strain evidence="7 8">GS</strain>
    </source>
</reference>
<dbReference type="EMBL" id="AHHH01000016">
    <property type="protein sequence ID" value="ESU44781.1"/>
    <property type="molecule type" value="Genomic_DNA"/>
</dbReference>
<dbReference type="GO" id="GO:0015631">
    <property type="term" value="F:tubulin binding"/>
    <property type="evidence" value="ECO:0007669"/>
    <property type="project" value="TreeGrafter"/>
</dbReference>
<dbReference type="Proteomes" id="UP000018040">
    <property type="component" value="Unassembled WGS sequence"/>
</dbReference>
<evidence type="ECO:0000313" key="8">
    <source>
        <dbReference type="Proteomes" id="UP000018040"/>
    </source>
</evidence>
<dbReference type="GO" id="GO:0070740">
    <property type="term" value="F:tubulin-glutamic acid ligase activity"/>
    <property type="evidence" value="ECO:0007669"/>
    <property type="project" value="TreeGrafter"/>
</dbReference>
<keyword evidence="1 7" id="KW-0436">Ligase</keyword>
<dbReference type="VEuPathDB" id="GiardiaDB:DHA2_153147"/>
<organism evidence="7 8">
    <name type="scientific">Giardia intestinalis</name>
    <name type="common">Giardia lamblia</name>
    <dbReference type="NCBI Taxonomy" id="5741"/>
    <lineage>
        <taxon>Eukaryota</taxon>
        <taxon>Metamonada</taxon>
        <taxon>Diplomonadida</taxon>
        <taxon>Hexamitidae</taxon>
        <taxon>Giardiinae</taxon>
        <taxon>Giardia</taxon>
    </lineage>
</organism>